<dbReference type="EMBL" id="UNOZ01000013">
    <property type="protein sequence ID" value="SYX89942.1"/>
    <property type="molecule type" value="Genomic_DNA"/>
</dbReference>
<protein>
    <recommendedName>
        <fullName evidence="3">Ead/Ea22-like family protein</fullName>
    </recommendedName>
</protein>
<dbReference type="Pfam" id="PF13935">
    <property type="entry name" value="Ead_Ea22"/>
    <property type="match status" value="1"/>
</dbReference>
<dbReference type="AlphaFoldDB" id="A0A383RSB5"/>
<dbReference type="OrthoDB" id="7032833at2"/>
<dbReference type="Proteomes" id="UP000263595">
    <property type="component" value="Unassembled WGS sequence"/>
</dbReference>
<keyword evidence="2" id="KW-1185">Reference proteome</keyword>
<gene>
    <name evidence="1" type="ORF">CCOS865_02208</name>
</gene>
<name>A0A383RSB5_9PSED</name>
<evidence type="ECO:0000313" key="2">
    <source>
        <dbReference type="Proteomes" id="UP000263595"/>
    </source>
</evidence>
<dbReference type="RefSeq" id="WP_119140690.1">
    <property type="nucleotide sequence ID" value="NZ_CBCSFL010000026.1"/>
</dbReference>
<organism evidence="1 2">
    <name type="scientific">Pseudomonas reidholzensis</name>
    <dbReference type="NCBI Taxonomy" id="1785162"/>
    <lineage>
        <taxon>Bacteria</taxon>
        <taxon>Pseudomonadati</taxon>
        <taxon>Pseudomonadota</taxon>
        <taxon>Gammaproteobacteria</taxon>
        <taxon>Pseudomonadales</taxon>
        <taxon>Pseudomonadaceae</taxon>
        <taxon>Pseudomonas</taxon>
    </lineage>
</organism>
<sequence length="184" mass="20180">MDTNKMRDLKQLAEAATPGRWVTDGDYVNEHGNVLFAYVAHEKGGRIAEAFANCLVNTDEQCRANAAYIAAANPEAILALLAEIEQLEAKARLAGVAAEITVHQEVGRAVTREFALTAERDQLKAENEVLRGAMHRVMEQVDGNIRETVRDCVNGHNDVQDIYGYCDAIELIVSAAMTKEAVHD</sequence>
<reference evidence="2" key="1">
    <citation type="submission" date="2018-08" db="EMBL/GenBank/DDBJ databases">
        <authorList>
            <person name="Blom J."/>
        </authorList>
    </citation>
    <scope>NUCLEOTIDE SEQUENCE [LARGE SCALE GENOMIC DNA]</scope>
    <source>
        <strain evidence="2">CCOS 865</strain>
    </source>
</reference>
<evidence type="ECO:0000313" key="1">
    <source>
        <dbReference type="EMBL" id="SYX89942.1"/>
    </source>
</evidence>
<evidence type="ECO:0008006" key="3">
    <source>
        <dbReference type="Google" id="ProtNLM"/>
    </source>
</evidence>
<proteinExistence type="predicted"/>
<accession>A0A383RSB5</accession>
<dbReference type="InterPro" id="IPR025153">
    <property type="entry name" value="Ead_Ea22"/>
</dbReference>